<evidence type="ECO:0000313" key="2">
    <source>
        <dbReference type="Proteomes" id="UP001597206"/>
    </source>
</evidence>
<accession>A0ABW3P8K1</accession>
<dbReference type="EMBL" id="JBHTLN010000001">
    <property type="protein sequence ID" value="MFD1121107.1"/>
    <property type="molecule type" value="Genomic_DNA"/>
</dbReference>
<organism evidence="1 2">
    <name type="scientific">Methylophilus flavus</name>
    <dbReference type="NCBI Taxonomy" id="640084"/>
    <lineage>
        <taxon>Bacteria</taxon>
        <taxon>Pseudomonadati</taxon>
        <taxon>Pseudomonadota</taxon>
        <taxon>Betaproteobacteria</taxon>
        <taxon>Nitrosomonadales</taxon>
        <taxon>Methylophilaceae</taxon>
        <taxon>Methylophilus</taxon>
    </lineage>
</organism>
<keyword evidence="2" id="KW-1185">Reference proteome</keyword>
<protein>
    <submittedName>
        <fullName evidence="1">Uncharacterized protein</fullName>
    </submittedName>
</protein>
<name>A0ABW3P8K1_9PROT</name>
<gene>
    <name evidence="1" type="ORF">ACFQ2T_01200</name>
</gene>
<dbReference type="Proteomes" id="UP001597206">
    <property type="component" value="Unassembled WGS sequence"/>
</dbReference>
<comment type="caution">
    <text evidence="1">The sequence shown here is derived from an EMBL/GenBank/DDBJ whole genome shotgun (WGS) entry which is preliminary data.</text>
</comment>
<sequence>MAKFIPGQEIATNTPTIEVTNDASKPLTPGRHRFRLVVEDDSGNKSEPSDVEVIVVDKAKPTAVLDAPTTVAYGTSFTLSGTRSFDLAPGKITTYHWVQIS</sequence>
<dbReference type="Gene3D" id="3.30.420.430">
    <property type="match status" value="1"/>
</dbReference>
<evidence type="ECO:0000313" key="1">
    <source>
        <dbReference type="EMBL" id="MFD1121107.1"/>
    </source>
</evidence>
<proteinExistence type="predicted"/>
<reference evidence="2" key="1">
    <citation type="journal article" date="2019" name="Int. J. Syst. Evol. Microbiol.">
        <title>The Global Catalogue of Microorganisms (GCM) 10K type strain sequencing project: providing services to taxonomists for standard genome sequencing and annotation.</title>
        <authorList>
            <consortium name="The Broad Institute Genomics Platform"/>
            <consortium name="The Broad Institute Genome Sequencing Center for Infectious Disease"/>
            <person name="Wu L."/>
            <person name="Ma J."/>
        </authorList>
    </citation>
    <scope>NUCLEOTIDE SEQUENCE [LARGE SCALE GENOMIC DNA]</scope>
    <source>
        <strain evidence="2">CCUG 58411</strain>
    </source>
</reference>
<dbReference type="RefSeq" id="WP_379029381.1">
    <property type="nucleotide sequence ID" value="NZ_JBHTLN010000001.1"/>
</dbReference>